<dbReference type="Proteomes" id="UP001431313">
    <property type="component" value="Unassembled WGS sequence"/>
</dbReference>
<organism evidence="3 4">
    <name type="scientific">Streptomyces pyxinae</name>
    <dbReference type="NCBI Taxonomy" id="2970734"/>
    <lineage>
        <taxon>Bacteria</taxon>
        <taxon>Bacillati</taxon>
        <taxon>Actinomycetota</taxon>
        <taxon>Actinomycetes</taxon>
        <taxon>Kitasatosporales</taxon>
        <taxon>Streptomycetaceae</taxon>
        <taxon>Streptomyces</taxon>
    </lineage>
</organism>
<proteinExistence type="predicted"/>
<dbReference type="Gene3D" id="3.10.450.50">
    <property type="match status" value="1"/>
</dbReference>
<protein>
    <submittedName>
        <fullName evidence="3">Nuclear transport factor 2 family protein</fullName>
    </submittedName>
</protein>
<comment type="caution">
    <text evidence="3">The sequence shown here is derived from an EMBL/GenBank/DDBJ whole genome shotgun (WGS) entry which is preliminary data.</text>
</comment>
<evidence type="ECO:0000313" key="4">
    <source>
        <dbReference type="Proteomes" id="UP001431313"/>
    </source>
</evidence>
<dbReference type="SUPFAM" id="SSF54427">
    <property type="entry name" value="NTF2-like"/>
    <property type="match status" value="1"/>
</dbReference>
<dbReference type="InterPro" id="IPR011944">
    <property type="entry name" value="Steroid_delta5-4_isomerase"/>
</dbReference>
<evidence type="ECO:0000313" key="3">
    <source>
        <dbReference type="EMBL" id="MCS0636432.1"/>
    </source>
</evidence>
<reference evidence="3" key="1">
    <citation type="submission" date="2022-08" db="EMBL/GenBank/DDBJ databases">
        <authorList>
            <person name="Somphong A."/>
            <person name="Phongsopitanun W."/>
        </authorList>
    </citation>
    <scope>NUCLEOTIDE SEQUENCE</scope>
    <source>
        <strain evidence="3">LP05-1</strain>
    </source>
</reference>
<dbReference type="InterPro" id="IPR032710">
    <property type="entry name" value="NTF2-like_dom_sf"/>
</dbReference>
<keyword evidence="4" id="KW-1185">Reference proteome</keyword>
<accession>A0ABT2CG87</accession>
<dbReference type="RefSeq" id="WP_258787543.1">
    <property type="nucleotide sequence ID" value="NZ_JANUGQ010000008.1"/>
</dbReference>
<gene>
    <name evidence="3" type="ORF">NX801_12320</name>
</gene>
<dbReference type="EMBL" id="JANUGQ010000008">
    <property type="protein sequence ID" value="MCS0636432.1"/>
    <property type="molecule type" value="Genomic_DNA"/>
</dbReference>
<evidence type="ECO:0000259" key="2">
    <source>
        <dbReference type="Pfam" id="PF12680"/>
    </source>
</evidence>
<name>A0ABT2CG87_9ACTN</name>
<dbReference type="NCBIfam" id="TIGR02246">
    <property type="entry name" value="SgcJ/EcaC family oxidoreductase"/>
    <property type="match status" value="1"/>
</dbReference>
<feature type="domain" description="SnoaL-like" evidence="2">
    <location>
        <begin position="11"/>
        <end position="109"/>
    </location>
</feature>
<dbReference type="InterPro" id="IPR037401">
    <property type="entry name" value="SnoaL-like"/>
</dbReference>
<feature type="compositionally biased region" description="Low complexity" evidence="1">
    <location>
        <begin position="135"/>
        <end position="147"/>
    </location>
</feature>
<sequence length="168" mass="17271">MTAPSIHELYERYRDAWAARDPDRIAGLHTADSVFHLHAGQPPARGREAVRKAVADIFALAPDLAFELVSLHFGEGFWTVQWKLSGTAPAGGTVDVDLMDLVEVEDGAVKAKHSYVDGVAMRAALTPAAAPPAAAATAAPPAAATPAAAPPAAAPPAGSRPGAVTESH</sequence>
<evidence type="ECO:0000256" key="1">
    <source>
        <dbReference type="SAM" id="MobiDB-lite"/>
    </source>
</evidence>
<feature type="region of interest" description="Disordered" evidence="1">
    <location>
        <begin position="135"/>
        <end position="168"/>
    </location>
</feature>
<dbReference type="Pfam" id="PF12680">
    <property type="entry name" value="SnoaL_2"/>
    <property type="match status" value="1"/>
</dbReference>